<evidence type="ECO:0000256" key="1">
    <source>
        <dbReference type="SAM" id="MobiDB-lite"/>
    </source>
</evidence>
<reference evidence="2 3" key="1">
    <citation type="submission" date="2024-02" db="EMBL/GenBank/DDBJ databases">
        <title>Rhodopirellula caenicola NBRC 110016.</title>
        <authorList>
            <person name="Ichikawa N."/>
            <person name="Katano-Makiyama Y."/>
            <person name="Hidaka K."/>
        </authorList>
    </citation>
    <scope>NUCLEOTIDE SEQUENCE [LARGE SCALE GENOMIC DNA]</scope>
    <source>
        <strain evidence="2 3">NBRC 110016</strain>
    </source>
</reference>
<accession>A0ABP9W0H9</accession>
<protein>
    <submittedName>
        <fullName evidence="2">Uncharacterized protein</fullName>
    </submittedName>
</protein>
<dbReference type="RefSeq" id="WP_345686861.1">
    <property type="nucleotide sequence ID" value="NZ_BAABRO010000015.1"/>
</dbReference>
<keyword evidence="3" id="KW-1185">Reference proteome</keyword>
<dbReference type="Proteomes" id="UP001416858">
    <property type="component" value="Unassembled WGS sequence"/>
</dbReference>
<gene>
    <name evidence="2" type="ORF">Rcae01_05132</name>
</gene>
<evidence type="ECO:0000313" key="2">
    <source>
        <dbReference type="EMBL" id="GAA5509632.1"/>
    </source>
</evidence>
<proteinExistence type="predicted"/>
<sequence>MNYEQVTEIADAKLYKGYMLYPCQGSAIKHTTPCRIGTLHPAGNSAGKPDWMRTQCLVVGEAPRVSIAARFLHLLNRDLFELDAPADTLPRDWPQQVTPVASIRVGETLYQTAHEAIKREIRLSTQSLQEMVGYARHDAFSFSLGMDVQSLESHGKCVAVLHRSQSSITGDIEMTCEAVAEHVFKLTVTLQNTTQWSGHPIRQREDRLDCIFVSAHLILGVEHGEFVSAINPPSKWATSAATCQNQGLWPVLVGDLPDRDWMLAAPIVLRDYPQIDSPSPSEILAEAKGDETSPQRIRTRNDHKKLKICSSAPRARSISK</sequence>
<comment type="caution">
    <text evidence="2">The sequence shown here is derived from an EMBL/GenBank/DDBJ whole genome shotgun (WGS) entry which is preliminary data.</text>
</comment>
<feature type="region of interest" description="Disordered" evidence="1">
    <location>
        <begin position="279"/>
        <end position="304"/>
    </location>
</feature>
<organism evidence="2 3">
    <name type="scientific">Novipirellula caenicola</name>
    <dbReference type="NCBI Taxonomy" id="1536901"/>
    <lineage>
        <taxon>Bacteria</taxon>
        <taxon>Pseudomonadati</taxon>
        <taxon>Planctomycetota</taxon>
        <taxon>Planctomycetia</taxon>
        <taxon>Pirellulales</taxon>
        <taxon>Pirellulaceae</taxon>
        <taxon>Novipirellula</taxon>
    </lineage>
</organism>
<dbReference type="EMBL" id="BAABRO010000015">
    <property type="protein sequence ID" value="GAA5509632.1"/>
    <property type="molecule type" value="Genomic_DNA"/>
</dbReference>
<name>A0ABP9W0H9_9BACT</name>
<evidence type="ECO:0000313" key="3">
    <source>
        <dbReference type="Proteomes" id="UP001416858"/>
    </source>
</evidence>